<evidence type="ECO:0000259" key="4">
    <source>
        <dbReference type="Pfam" id="PF12697"/>
    </source>
</evidence>
<protein>
    <submittedName>
        <fullName evidence="5">Transmembrane protein 68-like protein</fullName>
    </submittedName>
</protein>
<organism evidence="5 6">
    <name type="scientific">Skeletonema marinoi</name>
    <dbReference type="NCBI Taxonomy" id="267567"/>
    <lineage>
        <taxon>Eukaryota</taxon>
        <taxon>Sar</taxon>
        <taxon>Stramenopiles</taxon>
        <taxon>Ochrophyta</taxon>
        <taxon>Bacillariophyta</taxon>
        <taxon>Coscinodiscophyceae</taxon>
        <taxon>Thalassiosirophycidae</taxon>
        <taxon>Thalassiosirales</taxon>
        <taxon>Skeletonemataceae</taxon>
        <taxon>Skeletonema</taxon>
        <taxon>Skeletonema marinoi-dohrnii complex</taxon>
    </lineage>
</organism>
<keyword evidence="3" id="KW-0012">Acyltransferase</keyword>
<sequence length="598" mass="66182">MSLHPSFFVWGPNKQIFGGWRNQVPTLYDSTTIDWNEVQSDIVETQPHSGAEAPPMLIYLPGLDGLGISATAQFDDLASTFELWRMTVDKSTAQPSFSQLVSTVVKFVKDSTNNADAETPREVILVGESFGGLLTCAVAMALKNVKSNKFTLKGMTLINPATSFDETNWEQFVPLLTSLRYLESQEDIVDSSGNFNFVNELPTPYSVLGGMALAATIPDGNQFSSILEFILGTAKLSTNEQMLAASADGFRLLAEYLPASVLETRVLQWLPVGTSVVNNVDRLTKLDVPTLVIAGNDDNMLPTKEEANRLGKLLPDCVKMEISGAGHFVLDARVNLTEVLIDSHIDPLDIQKNSPPYDPVRDWKLPPDDVVRAVIEKRVNPTKKRASPVFFSTDATGQRRLGLSLVPTNDRPLLIVGNHQLFGQDLGMIISQLLEDRNIVARGLAHPTVAEGLLRGEQEVRTQRRRYEFGEDVRFEGDLFQMFGAVKVSPRNFFRLLQTNQTALLFPGGVKEALHGKGDDYKLFWPEKTDFVRIAAKFNATIVPLSAIGAADSADIVADANELLIYPLELERISQISVNLLYLRGLTQKTMTRRSFLH</sequence>
<dbReference type="AlphaFoldDB" id="A0AAD8YGE1"/>
<keyword evidence="6" id="KW-1185">Reference proteome</keyword>
<dbReference type="GO" id="GO:0008374">
    <property type="term" value="F:O-acyltransferase activity"/>
    <property type="evidence" value="ECO:0007669"/>
    <property type="project" value="InterPro"/>
</dbReference>
<feature type="domain" description="AB hydrolase-1" evidence="4">
    <location>
        <begin position="106"/>
        <end position="331"/>
    </location>
</feature>
<keyword evidence="5" id="KW-0472">Membrane</keyword>
<evidence type="ECO:0000313" key="5">
    <source>
        <dbReference type="EMBL" id="KAK1745069.1"/>
    </source>
</evidence>
<evidence type="ECO:0000313" key="6">
    <source>
        <dbReference type="Proteomes" id="UP001224775"/>
    </source>
</evidence>
<evidence type="ECO:0000256" key="1">
    <source>
        <dbReference type="ARBA" id="ARBA00005420"/>
    </source>
</evidence>
<dbReference type="EMBL" id="JATAAI010000006">
    <property type="protein sequence ID" value="KAK1745069.1"/>
    <property type="molecule type" value="Genomic_DNA"/>
</dbReference>
<accession>A0AAD8YGE1</accession>
<dbReference type="InterPro" id="IPR000073">
    <property type="entry name" value="AB_hydrolase_1"/>
</dbReference>
<dbReference type="Pfam" id="PF12697">
    <property type="entry name" value="Abhydrolase_6"/>
    <property type="match status" value="1"/>
</dbReference>
<name>A0AAD8YGE1_9STRA</name>
<keyword evidence="2" id="KW-0808">Transferase</keyword>
<dbReference type="InterPro" id="IPR007130">
    <property type="entry name" value="DAGAT"/>
</dbReference>
<gene>
    <name evidence="5" type="ORF">QTG54_004360</name>
</gene>
<dbReference type="GO" id="GO:0016020">
    <property type="term" value="C:membrane"/>
    <property type="evidence" value="ECO:0007669"/>
    <property type="project" value="TreeGrafter"/>
</dbReference>
<comment type="caution">
    <text evidence="5">The sequence shown here is derived from an EMBL/GenBank/DDBJ whole genome shotgun (WGS) entry which is preliminary data.</text>
</comment>
<comment type="similarity">
    <text evidence="1">Belongs to the diacylglycerol acyltransferase family.</text>
</comment>
<dbReference type="InterPro" id="IPR029058">
    <property type="entry name" value="AB_hydrolase_fold"/>
</dbReference>
<evidence type="ECO:0000256" key="3">
    <source>
        <dbReference type="ARBA" id="ARBA00023315"/>
    </source>
</evidence>
<dbReference type="PANTHER" id="PTHR22753:SF14">
    <property type="entry name" value="MONOACYLGLYCEROL_DIACYLGLYCEROL O-ACYLTRANSFERASE"/>
    <property type="match status" value="1"/>
</dbReference>
<dbReference type="SUPFAM" id="SSF53474">
    <property type="entry name" value="alpha/beta-Hydrolases"/>
    <property type="match status" value="1"/>
</dbReference>
<proteinExistence type="inferred from homology"/>
<dbReference type="Pfam" id="PF03982">
    <property type="entry name" value="DAGAT"/>
    <property type="match status" value="1"/>
</dbReference>
<dbReference type="Proteomes" id="UP001224775">
    <property type="component" value="Unassembled WGS sequence"/>
</dbReference>
<keyword evidence="5" id="KW-0812">Transmembrane</keyword>
<reference evidence="5" key="1">
    <citation type="submission" date="2023-06" db="EMBL/GenBank/DDBJ databases">
        <title>Survivors Of The Sea: Transcriptome response of Skeletonema marinoi to long-term dormancy.</title>
        <authorList>
            <person name="Pinder M.I.M."/>
            <person name="Kourtchenko O."/>
            <person name="Robertson E.K."/>
            <person name="Larsson T."/>
            <person name="Maumus F."/>
            <person name="Osuna-Cruz C.M."/>
            <person name="Vancaester E."/>
            <person name="Stenow R."/>
            <person name="Vandepoele K."/>
            <person name="Ploug H."/>
            <person name="Bruchert V."/>
            <person name="Godhe A."/>
            <person name="Topel M."/>
        </authorList>
    </citation>
    <scope>NUCLEOTIDE SEQUENCE</scope>
    <source>
        <strain evidence="5">R05AC</strain>
    </source>
</reference>
<dbReference type="Gene3D" id="3.40.50.1820">
    <property type="entry name" value="alpha/beta hydrolase"/>
    <property type="match status" value="1"/>
</dbReference>
<evidence type="ECO:0000256" key="2">
    <source>
        <dbReference type="ARBA" id="ARBA00022679"/>
    </source>
</evidence>
<dbReference type="GO" id="GO:0016787">
    <property type="term" value="F:hydrolase activity"/>
    <property type="evidence" value="ECO:0007669"/>
    <property type="project" value="InterPro"/>
</dbReference>
<dbReference type="PANTHER" id="PTHR22753">
    <property type="entry name" value="TRANSMEMBRANE PROTEIN 68"/>
    <property type="match status" value="1"/>
</dbReference>